<dbReference type="EMBL" id="MFKV01000018">
    <property type="protein sequence ID" value="OGG50153.1"/>
    <property type="molecule type" value="Genomic_DNA"/>
</dbReference>
<sequence length="131" mass="14374">MKHLLKISKYRPSIFQGKFDFSPSRGVSLSMEHPIERLIFRALTVFLIALVCGYLYFVSASVLNVIARKDALAQVAVIQGSIGGLEQQYFKLSQAVTPQSGQALGLSPVGQPKYVYRPGNVTSATIARNEI</sequence>
<organism evidence="2 3">
    <name type="scientific">Candidatus Kaiserbacteria bacterium RIFCSPHIGHO2_01_FULL_54_36</name>
    <dbReference type="NCBI Taxonomy" id="1798482"/>
    <lineage>
        <taxon>Bacteria</taxon>
        <taxon>Candidatus Kaiseribacteriota</taxon>
    </lineage>
</organism>
<name>A0A1F6CLM7_9BACT</name>
<evidence type="ECO:0000313" key="3">
    <source>
        <dbReference type="Proteomes" id="UP000178370"/>
    </source>
</evidence>
<dbReference type="AlphaFoldDB" id="A0A1F6CLM7"/>
<evidence type="ECO:0008006" key="4">
    <source>
        <dbReference type="Google" id="ProtNLM"/>
    </source>
</evidence>
<reference evidence="2 3" key="1">
    <citation type="journal article" date="2016" name="Nat. Commun.">
        <title>Thousands of microbial genomes shed light on interconnected biogeochemical processes in an aquifer system.</title>
        <authorList>
            <person name="Anantharaman K."/>
            <person name="Brown C.T."/>
            <person name="Hug L.A."/>
            <person name="Sharon I."/>
            <person name="Castelle C.J."/>
            <person name="Probst A.J."/>
            <person name="Thomas B.C."/>
            <person name="Singh A."/>
            <person name="Wilkins M.J."/>
            <person name="Karaoz U."/>
            <person name="Brodie E.L."/>
            <person name="Williams K.H."/>
            <person name="Hubbard S.S."/>
            <person name="Banfield J.F."/>
        </authorList>
    </citation>
    <scope>NUCLEOTIDE SEQUENCE [LARGE SCALE GENOMIC DNA]</scope>
</reference>
<proteinExistence type="predicted"/>
<evidence type="ECO:0000313" key="2">
    <source>
        <dbReference type="EMBL" id="OGG50153.1"/>
    </source>
</evidence>
<keyword evidence="1" id="KW-0472">Membrane</keyword>
<keyword evidence="1" id="KW-1133">Transmembrane helix</keyword>
<protein>
    <recommendedName>
        <fullName evidence="4">Cell division protein FtsL</fullName>
    </recommendedName>
</protein>
<feature type="transmembrane region" description="Helical" evidence="1">
    <location>
        <begin position="38"/>
        <end position="57"/>
    </location>
</feature>
<dbReference type="Proteomes" id="UP000178370">
    <property type="component" value="Unassembled WGS sequence"/>
</dbReference>
<dbReference type="STRING" id="1798482.A2763_00265"/>
<accession>A0A1F6CLM7</accession>
<evidence type="ECO:0000256" key="1">
    <source>
        <dbReference type="SAM" id="Phobius"/>
    </source>
</evidence>
<gene>
    <name evidence="2" type="ORF">A2763_00265</name>
</gene>
<keyword evidence="1" id="KW-0812">Transmembrane</keyword>
<comment type="caution">
    <text evidence="2">The sequence shown here is derived from an EMBL/GenBank/DDBJ whole genome shotgun (WGS) entry which is preliminary data.</text>
</comment>